<sequence length="482" mass="53361">MKTPTQVTGNIHRARTKWFRPIATALQIKTLFIYAGLLVAALYLISIGARQRGYNFGFGDAVFDGACVLCVVLIGGAAFTGLFAKRFIWVKNCVYALILIVSCIRFAEIGILRASPVSNALDQLLWGAVQPMKMGLVAAIPLFFLSLGVLSSYRYKSAAIVLILSSLCFPLVSLLALSYNNFGGYAMIPVSMSVVLFLLGLAELLLLARAPLLRPFLTTYSWGRLARLQLLSLSIGAWFLGYIVLQTGRETVIEPVIIGMLWLFLVTILSTGFVFEKVDRQRRVQERDMKRKANFDPLTGLWNRRAVRDMRMFRRTIAGTHLVNTHDHVGVILADVDMFKRINDVSGHDEGDRVLREISRVLCERVRGLDVVARWGGEEFLILLPNLSARETMKVAQVLRVAIATSVCWSNVGRNDPVTMSIGVSSLSKAGEKTLEGAIQEADDALFSAKSRGKNCVVLFGQELPERAADLVTTFTSKRALH</sequence>
<gene>
    <name evidence="5" type="ORF">EDD53_0764</name>
</gene>
<feature type="transmembrane region" description="Helical" evidence="3">
    <location>
        <begin position="94"/>
        <end position="114"/>
    </location>
</feature>
<dbReference type="RefSeq" id="WP_123791837.1">
    <property type="nucleotide sequence ID" value="NZ_RKQK01000001.1"/>
</dbReference>
<feature type="domain" description="GGDEF" evidence="4">
    <location>
        <begin position="327"/>
        <end position="462"/>
    </location>
</feature>
<dbReference type="Gene3D" id="3.30.70.270">
    <property type="match status" value="1"/>
</dbReference>
<keyword evidence="3" id="KW-0812">Transmembrane</keyword>
<dbReference type="EMBL" id="RKQK01000001">
    <property type="protein sequence ID" value="RPE71639.1"/>
    <property type="molecule type" value="Genomic_DNA"/>
</dbReference>
<feature type="transmembrane region" description="Helical" evidence="3">
    <location>
        <begin position="228"/>
        <end position="245"/>
    </location>
</feature>
<proteinExistence type="predicted"/>
<evidence type="ECO:0000256" key="1">
    <source>
        <dbReference type="ARBA" id="ARBA00012528"/>
    </source>
</evidence>
<keyword evidence="3" id="KW-0472">Membrane</keyword>
<dbReference type="GO" id="GO:0052621">
    <property type="term" value="F:diguanylate cyclase activity"/>
    <property type="evidence" value="ECO:0007669"/>
    <property type="project" value="UniProtKB-EC"/>
</dbReference>
<evidence type="ECO:0000313" key="5">
    <source>
        <dbReference type="EMBL" id="RPE71639.1"/>
    </source>
</evidence>
<dbReference type="InterPro" id="IPR000160">
    <property type="entry name" value="GGDEF_dom"/>
</dbReference>
<dbReference type="NCBIfam" id="TIGR00254">
    <property type="entry name" value="GGDEF"/>
    <property type="match status" value="1"/>
</dbReference>
<evidence type="ECO:0000313" key="6">
    <source>
        <dbReference type="Proteomes" id="UP000269689"/>
    </source>
</evidence>
<evidence type="ECO:0000256" key="3">
    <source>
        <dbReference type="SAM" id="Phobius"/>
    </source>
</evidence>
<keyword evidence="6" id="KW-1185">Reference proteome</keyword>
<protein>
    <recommendedName>
        <fullName evidence="1">diguanylate cyclase</fullName>
        <ecNumber evidence="1">2.7.7.65</ecNumber>
    </recommendedName>
</protein>
<dbReference type="InterPro" id="IPR050469">
    <property type="entry name" value="Diguanylate_Cyclase"/>
</dbReference>
<accession>A0A3N4UVW6</accession>
<comment type="catalytic activity">
    <reaction evidence="2">
        <text>2 GTP = 3',3'-c-di-GMP + 2 diphosphate</text>
        <dbReference type="Rhea" id="RHEA:24898"/>
        <dbReference type="ChEBI" id="CHEBI:33019"/>
        <dbReference type="ChEBI" id="CHEBI:37565"/>
        <dbReference type="ChEBI" id="CHEBI:58805"/>
        <dbReference type="EC" id="2.7.7.65"/>
    </reaction>
</comment>
<dbReference type="SUPFAM" id="SSF55073">
    <property type="entry name" value="Nucleotide cyclase"/>
    <property type="match status" value="1"/>
</dbReference>
<dbReference type="InterPro" id="IPR043128">
    <property type="entry name" value="Rev_trsase/Diguanyl_cyclase"/>
</dbReference>
<evidence type="ECO:0000259" key="4">
    <source>
        <dbReference type="PROSITE" id="PS50887"/>
    </source>
</evidence>
<keyword evidence="3" id="KW-1133">Transmembrane helix</keyword>
<dbReference type="EC" id="2.7.7.65" evidence="1"/>
<dbReference type="InterPro" id="IPR029787">
    <property type="entry name" value="Nucleotide_cyclase"/>
</dbReference>
<dbReference type="FunFam" id="3.30.70.270:FF:000001">
    <property type="entry name" value="Diguanylate cyclase domain protein"/>
    <property type="match status" value="1"/>
</dbReference>
<dbReference type="AlphaFoldDB" id="A0A3N4UVW6"/>
<comment type="caution">
    <text evidence="5">The sequence shown here is derived from an EMBL/GenBank/DDBJ whole genome shotgun (WGS) entry which is preliminary data.</text>
</comment>
<evidence type="ECO:0000256" key="2">
    <source>
        <dbReference type="ARBA" id="ARBA00034247"/>
    </source>
</evidence>
<dbReference type="PANTHER" id="PTHR45138:SF9">
    <property type="entry name" value="DIGUANYLATE CYCLASE DGCM-RELATED"/>
    <property type="match status" value="1"/>
</dbReference>
<dbReference type="SMART" id="SM00267">
    <property type="entry name" value="GGDEF"/>
    <property type="match status" value="1"/>
</dbReference>
<dbReference type="Proteomes" id="UP000269689">
    <property type="component" value="Unassembled WGS sequence"/>
</dbReference>
<dbReference type="PANTHER" id="PTHR45138">
    <property type="entry name" value="REGULATORY COMPONENTS OF SENSORY TRANSDUCTION SYSTEM"/>
    <property type="match status" value="1"/>
</dbReference>
<dbReference type="CDD" id="cd01949">
    <property type="entry name" value="GGDEF"/>
    <property type="match status" value="1"/>
</dbReference>
<name>A0A3N4UVW6_9RHOB</name>
<dbReference type="PROSITE" id="PS50887">
    <property type="entry name" value="GGDEF"/>
    <property type="match status" value="1"/>
</dbReference>
<feature type="transmembrane region" description="Helical" evidence="3">
    <location>
        <begin position="160"/>
        <end position="179"/>
    </location>
</feature>
<feature type="transmembrane region" description="Helical" evidence="3">
    <location>
        <begin position="61"/>
        <end position="82"/>
    </location>
</feature>
<organism evidence="5 6">
    <name type="scientific">Pacificibacter maritimus</name>
    <dbReference type="NCBI Taxonomy" id="762213"/>
    <lineage>
        <taxon>Bacteria</taxon>
        <taxon>Pseudomonadati</taxon>
        <taxon>Pseudomonadota</taxon>
        <taxon>Alphaproteobacteria</taxon>
        <taxon>Rhodobacterales</taxon>
        <taxon>Roseobacteraceae</taxon>
        <taxon>Pacificibacter</taxon>
    </lineage>
</organism>
<feature type="transmembrane region" description="Helical" evidence="3">
    <location>
        <begin position="257"/>
        <end position="275"/>
    </location>
</feature>
<feature type="transmembrane region" description="Helical" evidence="3">
    <location>
        <begin position="134"/>
        <end position="153"/>
    </location>
</feature>
<feature type="transmembrane region" description="Helical" evidence="3">
    <location>
        <begin position="185"/>
        <end position="207"/>
    </location>
</feature>
<reference evidence="5 6" key="1">
    <citation type="submission" date="2018-11" db="EMBL/GenBank/DDBJ databases">
        <title>Genomic Encyclopedia of Type Strains, Phase IV (KMG-IV): sequencing the most valuable type-strain genomes for metagenomic binning, comparative biology and taxonomic classification.</title>
        <authorList>
            <person name="Goeker M."/>
        </authorList>
    </citation>
    <scope>NUCLEOTIDE SEQUENCE [LARGE SCALE GENOMIC DNA]</scope>
    <source>
        <strain evidence="5 6">DSM 104731</strain>
    </source>
</reference>
<feature type="transmembrane region" description="Helical" evidence="3">
    <location>
        <begin position="31"/>
        <end position="49"/>
    </location>
</feature>
<dbReference type="OrthoDB" id="9812260at2"/>
<dbReference type="Pfam" id="PF00990">
    <property type="entry name" value="GGDEF"/>
    <property type="match status" value="1"/>
</dbReference>